<dbReference type="Pfam" id="PF13416">
    <property type="entry name" value="SBP_bac_8"/>
    <property type="match status" value="1"/>
</dbReference>
<evidence type="ECO:0000256" key="7">
    <source>
        <dbReference type="ARBA" id="ARBA00022764"/>
    </source>
</evidence>
<evidence type="ECO:0000256" key="2">
    <source>
        <dbReference type="ARBA" id="ARBA00008520"/>
    </source>
</evidence>
<gene>
    <name evidence="11" type="ORF">LA66_17365</name>
</gene>
<dbReference type="SUPFAM" id="SSF53850">
    <property type="entry name" value="Periplasmic binding protein-like II"/>
    <property type="match status" value="1"/>
</dbReference>
<evidence type="ECO:0000313" key="12">
    <source>
        <dbReference type="Proteomes" id="UP000030826"/>
    </source>
</evidence>
<name>A0A0B1Q029_9HYPH</name>
<dbReference type="Gene3D" id="3.40.190.10">
    <property type="entry name" value="Periplasmic binding protein-like II"/>
    <property type="match status" value="2"/>
</dbReference>
<dbReference type="InterPro" id="IPR050490">
    <property type="entry name" value="Bact_solute-bd_prot1"/>
</dbReference>
<dbReference type="PANTHER" id="PTHR43649:SF31">
    <property type="entry name" value="SN-GLYCEROL-3-PHOSPHATE-BINDING PERIPLASMIC PROTEIN UGPB"/>
    <property type="match status" value="1"/>
</dbReference>
<keyword evidence="7" id="KW-0574">Periplasm</keyword>
<dbReference type="Proteomes" id="UP000030826">
    <property type="component" value="Unassembled WGS sequence"/>
</dbReference>
<dbReference type="NCBIfam" id="NF008211">
    <property type="entry name" value="PRK10974.1"/>
    <property type="match status" value="1"/>
</dbReference>
<feature type="signal peptide" evidence="10">
    <location>
        <begin position="1"/>
        <end position="23"/>
    </location>
</feature>
<dbReference type="PANTHER" id="PTHR43649">
    <property type="entry name" value="ARABINOSE-BINDING PROTEIN-RELATED"/>
    <property type="match status" value="1"/>
</dbReference>
<dbReference type="AlphaFoldDB" id="A0A0B1Q029"/>
<organism evidence="11 12">
    <name type="scientific">Aureimonas altamirensis</name>
    <dbReference type="NCBI Taxonomy" id="370622"/>
    <lineage>
        <taxon>Bacteria</taxon>
        <taxon>Pseudomonadati</taxon>
        <taxon>Pseudomonadota</taxon>
        <taxon>Alphaproteobacteria</taxon>
        <taxon>Hyphomicrobiales</taxon>
        <taxon>Aurantimonadaceae</taxon>
        <taxon>Aureimonas</taxon>
    </lineage>
</organism>
<dbReference type="GO" id="GO:0042597">
    <property type="term" value="C:periplasmic space"/>
    <property type="evidence" value="ECO:0007669"/>
    <property type="project" value="UniProtKB-SubCell"/>
</dbReference>
<evidence type="ECO:0000256" key="9">
    <source>
        <dbReference type="SAM" id="MobiDB-lite"/>
    </source>
</evidence>
<comment type="caution">
    <text evidence="11">The sequence shown here is derived from an EMBL/GenBank/DDBJ whole genome shotgun (WGS) entry which is preliminary data.</text>
</comment>
<protein>
    <recommendedName>
        <fullName evidence="4">sn-glycerol-3-phosphate-binding periplasmic protein UgpB</fullName>
    </recommendedName>
</protein>
<dbReference type="EMBL" id="JRFJ01000005">
    <property type="protein sequence ID" value="KHJ53689.1"/>
    <property type="molecule type" value="Genomic_DNA"/>
</dbReference>
<dbReference type="RefSeq" id="WP_039195206.1">
    <property type="nucleotide sequence ID" value="NZ_JRFJ01000005.1"/>
</dbReference>
<evidence type="ECO:0000256" key="6">
    <source>
        <dbReference type="ARBA" id="ARBA00022729"/>
    </source>
</evidence>
<feature type="region of interest" description="Disordered" evidence="9">
    <location>
        <begin position="409"/>
        <end position="439"/>
    </location>
</feature>
<sequence length="439" mass="47840">MKKIGLMGAAMAALLSMAGQAAAQTEIQWWHSMAGELGQKLEGLASRFNESQSEYKVVPLYRGTYPESMTAAIAAFRAGEQPHILQVFEVGTGTFMAARDAIYPVQELMTDTGEAFDPASYLPAITGYYQTGDGELLSFPFNSSSVILYYNKDAFEAAGLDASQPPKTWGELAEAAQKIVSSGTKTCGFTSTWPAWVNLENLSAWHNKPIATQQNGMAGFDAVFNFEEAGLVGKHWANLVEWQKDGAYQYRGRTNTAGPSFNSGECAMLLESSGGRASISANADFDVGYGMMPYYDDIEGAPQNSIIGGASLWVLRGKDEDSYKGVAEFLTFLSQPEIQSEWHQSTGYLPITEAAYEATKASGFYEKNPGADTAIKEVTLNTPTENSRGLRFGNYVQIRTMFEEELEAALGGQKSAEDAVKSAQERGNEMLREFESQNQ</sequence>
<dbReference type="OrthoDB" id="9762335at2"/>
<evidence type="ECO:0000313" key="11">
    <source>
        <dbReference type="EMBL" id="KHJ53689.1"/>
    </source>
</evidence>
<evidence type="ECO:0000256" key="5">
    <source>
        <dbReference type="ARBA" id="ARBA00022448"/>
    </source>
</evidence>
<evidence type="ECO:0000256" key="10">
    <source>
        <dbReference type="SAM" id="SignalP"/>
    </source>
</evidence>
<dbReference type="InterPro" id="IPR006059">
    <property type="entry name" value="SBP"/>
</dbReference>
<keyword evidence="6 10" id="KW-0732">Signal</keyword>
<evidence type="ECO:0000256" key="8">
    <source>
        <dbReference type="ARBA" id="ARBA00034473"/>
    </source>
</evidence>
<comment type="subunit">
    <text evidence="3">The complex is composed of two ATP-binding proteins (UgpC), two transmembrane proteins (UgpA and UgpE) and a solute-binding protein (UgpB).</text>
</comment>
<feature type="chain" id="PRO_5002081089" description="sn-glycerol-3-phosphate-binding periplasmic protein UgpB" evidence="10">
    <location>
        <begin position="24"/>
        <end position="439"/>
    </location>
</feature>
<comment type="subcellular location">
    <subcellularLocation>
        <location evidence="1">Periplasm</location>
    </subcellularLocation>
</comment>
<feature type="compositionally biased region" description="Basic and acidic residues" evidence="9">
    <location>
        <begin position="415"/>
        <end position="439"/>
    </location>
</feature>
<proteinExistence type="inferred from homology"/>
<comment type="function">
    <text evidence="8">Part of the ABC transporter complex UgpBAEC involved in sn-glycerol-3-phosphate (G3P) import. Binds G3P.</text>
</comment>
<dbReference type="CDD" id="cd14748">
    <property type="entry name" value="PBP2_UgpB"/>
    <property type="match status" value="1"/>
</dbReference>
<evidence type="ECO:0000256" key="1">
    <source>
        <dbReference type="ARBA" id="ARBA00004418"/>
    </source>
</evidence>
<evidence type="ECO:0000256" key="3">
    <source>
        <dbReference type="ARBA" id="ARBA00011557"/>
    </source>
</evidence>
<dbReference type="STRING" id="370622.LA66_17365"/>
<accession>A0A0B1Q029</accession>
<evidence type="ECO:0000256" key="4">
    <source>
        <dbReference type="ARBA" id="ARBA00017470"/>
    </source>
</evidence>
<comment type="similarity">
    <text evidence="2">Belongs to the bacterial solute-binding protein 1 family.</text>
</comment>
<keyword evidence="5" id="KW-0813">Transport</keyword>
<reference evidence="11 12" key="1">
    <citation type="submission" date="2014-09" db="EMBL/GenBank/DDBJ databases">
        <title>Isolation and characterization of Aurantimonas altamirensis ON-56566 from clinical sample following a dog bite.</title>
        <authorList>
            <person name="Eshaghi A."/>
            <person name="Li A."/>
            <person name="Shahinas D."/>
            <person name="Bahn P."/>
            <person name="Kus J.V."/>
            <person name="Patel S.N."/>
        </authorList>
    </citation>
    <scope>NUCLEOTIDE SEQUENCE [LARGE SCALE GENOMIC DNA]</scope>
    <source>
        <strain evidence="11 12">ON-56566</strain>
    </source>
</reference>